<comment type="caution">
    <text evidence="2">The sequence shown here is derived from an EMBL/GenBank/DDBJ whole genome shotgun (WGS) entry which is preliminary data.</text>
</comment>
<dbReference type="PANTHER" id="PTHR31435">
    <property type="entry name" value="PROTEIN NATD1"/>
    <property type="match status" value="1"/>
</dbReference>
<reference evidence="3" key="1">
    <citation type="journal article" date="2019" name="Int. J. Syst. Evol. Microbiol.">
        <title>The Global Catalogue of Microorganisms (GCM) 10K type strain sequencing project: providing services to taxonomists for standard genome sequencing and annotation.</title>
        <authorList>
            <consortium name="The Broad Institute Genomics Platform"/>
            <consortium name="The Broad Institute Genome Sequencing Center for Infectious Disease"/>
            <person name="Wu L."/>
            <person name="Ma J."/>
        </authorList>
    </citation>
    <scope>NUCLEOTIDE SEQUENCE [LARGE SCALE GENOMIC DNA]</scope>
    <source>
        <strain evidence="3">CCUG 46385</strain>
    </source>
</reference>
<dbReference type="GO" id="GO:0016746">
    <property type="term" value="F:acyltransferase activity"/>
    <property type="evidence" value="ECO:0007669"/>
    <property type="project" value="UniProtKB-KW"/>
</dbReference>
<dbReference type="InterPro" id="IPR016181">
    <property type="entry name" value="Acyl_CoA_acyltransferase"/>
</dbReference>
<evidence type="ECO:0000313" key="3">
    <source>
        <dbReference type="Proteomes" id="UP001595916"/>
    </source>
</evidence>
<dbReference type="EMBL" id="JBHSHL010000015">
    <property type="protein sequence ID" value="MFC4804458.1"/>
    <property type="molecule type" value="Genomic_DNA"/>
</dbReference>
<dbReference type="Proteomes" id="UP001595916">
    <property type="component" value="Unassembled WGS sequence"/>
</dbReference>
<gene>
    <name evidence="2" type="ORF">ACFO4R_05115</name>
</gene>
<dbReference type="CDD" id="cd04301">
    <property type="entry name" value="NAT_SF"/>
    <property type="match status" value="1"/>
</dbReference>
<dbReference type="InterPro" id="IPR031165">
    <property type="entry name" value="GNAT_YJDJ"/>
</dbReference>
<dbReference type="Pfam" id="PF14542">
    <property type="entry name" value="Acetyltransf_CG"/>
    <property type="match status" value="1"/>
</dbReference>
<accession>A0ABV9QKN4</accession>
<feature type="domain" description="N-acetyltransferase" evidence="1">
    <location>
        <begin position="2"/>
        <end position="91"/>
    </location>
</feature>
<evidence type="ECO:0000313" key="2">
    <source>
        <dbReference type="EMBL" id="MFC4804458.1"/>
    </source>
</evidence>
<dbReference type="RefSeq" id="WP_379787968.1">
    <property type="nucleotide sequence ID" value="NZ_JBHSHL010000015.1"/>
</dbReference>
<dbReference type="EC" id="2.3.1.-" evidence="2"/>
<keyword evidence="3" id="KW-1185">Reference proteome</keyword>
<proteinExistence type="predicted"/>
<protein>
    <submittedName>
        <fullName evidence="2">GNAT family N-acetyltransferase</fullName>
        <ecNumber evidence="2">2.3.1.-</ecNumber>
    </submittedName>
</protein>
<keyword evidence="2" id="KW-0808">Transferase</keyword>
<dbReference type="PROSITE" id="PS51729">
    <property type="entry name" value="GNAT_YJDJ"/>
    <property type="match status" value="1"/>
</dbReference>
<dbReference type="PANTHER" id="PTHR31435:SF9">
    <property type="entry name" value="PROTEIN NATD1"/>
    <property type="match status" value="1"/>
</dbReference>
<keyword evidence="2" id="KW-0012">Acyltransferase</keyword>
<dbReference type="InterPro" id="IPR045057">
    <property type="entry name" value="Gcn5-rel_NAT"/>
</dbReference>
<name>A0ABV9QKN4_9FIRM</name>
<dbReference type="Gene3D" id="3.40.630.30">
    <property type="match status" value="1"/>
</dbReference>
<evidence type="ECO:0000259" key="1">
    <source>
        <dbReference type="PROSITE" id="PS51729"/>
    </source>
</evidence>
<organism evidence="2 3">
    <name type="scientific">Filifactor villosus</name>
    <dbReference type="NCBI Taxonomy" id="29374"/>
    <lineage>
        <taxon>Bacteria</taxon>
        <taxon>Bacillati</taxon>
        <taxon>Bacillota</taxon>
        <taxon>Clostridia</taxon>
        <taxon>Peptostreptococcales</taxon>
        <taxon>Filifactoraceae</taxon>
        <taxon>Filifactor</taxon>
    </lineage>
</organism>
<sequence length="92" mass="10599">MNYSYEPGRIFANDENGKTIAEVTFKHIDETTIDVNHTFVDESLRGKGVANELMVEVSKLLEEKNWKAVPTCSYAVKWSENEKNDVSRFVKR</sequence>
<dbReference type="SUPFAM" id="SSF55729">
    <property type="entry name" value="Acyl-CoA N-acyltransferases (Nat)"/>
    <property type="match status" value="1"/>
</dbReference>